<evidence type="ECO:0000256" key="1">
    <source>
        <dbReference type="SAM" id="Phobius"/>
    </source>
</evidence>
<evidence type="ECO:0008006" key="4">
    <source>
        <dbReference type="Google" id="ProtNLM"/>
    </source>
</evidence>
<reference evidence="2 3" key="1">
    <citation type="journal article" date="2024" name="G3 (Bethesda)">
        <title>Genome assembly of Hibiscus sabdariffa L. provides insights into metabolisms of medicinal natural products.</title>
        <authorList>
            <person name="Kim T."/>
        </authorList>
    </citation>
    <scope>NUCLEOTIDE SEQUENCE [LARGE SCALE GENOMIC DNA]</scope>
    <source>
        <strain evidence="2">TK-2024</strain>
        <tissue evidence="2">Old leaves</tissue>
    </source>
</reference>
<evidence type="ECO:0000313" key="3">
    <source>
        <dbReference type="Proteomes" id="UP001396334"/>
    </source>
</evidence>
<sequence length="213" mass="23929">MNQSRTDTEATDRKERERDWLTAFIYGVSDFWTTMHSCSREDLKGFVPVACICGALEELRSCHYNELRTSEGAKRQQQRFCKLVAAVSYIFFVSVGIILANKLELDSVSRFSRQCRSGFASLENYSFLLPLIFGSYNGFCLWPCQYGSTSLKFNSRAISFKKVLAGSWKTVPSNIWFAHPVILVMQVLALVVVSAGVAVATVTDLELNVFTSV</sequence>
<comment type="caution">
    <text evidence="2">The sequence shown here is derived from an EMBL/GenBank/DDBJ whole genome shotgun (WGS) entry which is preliminary data.</text>
</comment>
<proteinExistence type="predicted"/>
<protein>
    <recommendedName>
        <fullName evidence="4">Transmembrane protein</fullName>
    </recommendedName>
</protein>
<gene>
    <name evidence="2" type="ORF">V6N11_042677</name>
</gene>
<name>A0ABR2QX03_9ROSI</name>
<keyword evidence="1" id="KW-0472">Membrane</keyword>
<keyword evidence="1" id="KW-0812">Transmembrane</keyword>
<dbReference type="Proteomes" id="UP001396334">
    <property type="component" value="Unassembled WGS sequence"/>
</dbReference>
<dbReference type="EMBL" id="JBBPBN010000030">
    <property type="protein sequence ID" value="KAK9005233.1"/>
    <property type="molecule type" value="Genomic_DNA"/>
</dbReference>
<accession>A0ABR2QX03</accession>
<keyword evidence="1" id="KW-1133">Transmembrane helix</keyword>
<feature type="transmembrane region" description="Helical" evidence="1">
    <location>
        <begin position="80"/>
        <end position="100"/>
    </location>
</feature>
<feature type="transmembrane region" description="Helical" evidence="1">
    <location>
        <begin position="177"/>
        <end position="202"/>
    </location>
</feature>
<organism evidence="2 3">
    <name type="scientific">Hibiscus sabdariffa</name>
    <name type="common">roselle</name>
    <dbReference type="NCBI Taxonomy" id="183260"/>
    <lineage>
        <taxon>Eukaryota</taxon>
        <taxon>Viridiplantae</taxon>
        <taxon>Streptophyta</taxon>
        <taxon>Embryophyta</taxon>
        <taxon>Tracheophyta</taxon>
        <taxon>Spermatophyta</taxon>
        <taxon>Magnoliopsida</taxon>
        <taxon>eudicotyledons</taxon>
        <taxon>Gunneridae</taxon>
        <taxon>Pentapetalae</taxon>
        <taxon>rosids</taxon>
        <taxon>malvids</taxon>
        <taxon>Malvales</taxon>
        <taxon>Malvaceae</taxon>
        <taxon>Malvoideae</taxon>
        <taxon>Hibiscus</taxon>
    </lineage>
</organism>
<keyword evidence="3" id="KW-1185">Reference proteome</keyword>
<evidence type="ECO:0000313" key="2">
    <source>
        <dbReference type="EMBL" id="KAK9005233.1"/>
    </source>
</evidence>